<dbReference type="KEGG" id="vg:65112872"/>
<evidence type="ECO:0000313" key="2">
    <source>
        <dbReference type="Proteomes" id="UP000246316"/>
    </source>
</evidence>
<reference evidence="1" key="1">
    <citation type="submission" date="2018-03" db="EMBL/GenBank/DDBJ databases">
        <title>Phage therapy in agriculture - a green tech approach to combat plant pathogenic bacteria.</title>
        <authorList>
            <person name="Carstens A.B."/>
            <person name="Djurhuus A.M."/>
            <person name="Hansen L.H."/>
        </authorList>
    </citation>
    <scope>NUCLEOTIDE SEQUENCE [LARGE SCALE GENOMIC DNA]</scope>
</reference>
<name>A0A2S1GM37_9CAUD</name>
<evidence type="ECO:0000313" key="1">
    <source>
        <dbReference type="EMBL" id="AWD90439.1"/>
    </source>
</evidence>
<organism evidence="1 2">
    <name type="scientific">Erwinia phage Cronus</name>
    <dbReference type="NCBI Taxonomy" id="2163633"/>
    <lineage>
        <taxon>Viruses</taxon>
        <taxon>Duplodnaviria</taxon>
        <taxon>Heunggongvirae</taxon>
        <taxon>Uroviricota</taxon>
        <taxon>Caudoviricetes</taxon>
        <taxon>Pantevenvirales</taxon>
        <taxon>Straboviridae</taxon>
        <taxon>Tevenvirinae</taxon>
        <taxon>Risoevirus</taxon>
        <taxon>Risoevirus cronus</taxon>
        <taxon>Roskildevirus cronus</taxon>
    </lineage>
</organism>
<dbReference type="GeneID" id="65112872"/>
<dbReference type="RefSeq" id="YP_010095238.1">
    <property type="nucleotide sequence ID" value="NC_055743.1"/>
</dbReference>
<sequence length="307" mass="34424">MTVKILNDKQKASIVAGRKHGQTLKSLAEKFSVSADTIARVVKESATSDTVVFVKPRPVAVPVKAEVKAPEPVWNASSKFISITVGRDTYNADKDHPGFKQALQLLFDNKVLEALDVINIEQAVTRFVDGDIRIEDGQLFFKDIELRTGLTDRIIQLMNEGKDFKFLLPFLHNLLENPSRKAVYRLFDFLEANDIEITKEGYFIAWKKVRSNFHDVYTGTMDNSPGKEVRVERNQVDEDDEVTCSHGLHVCSKSYLGHFGSWGGTGSDKVVSVLVHPKDVVSIPVDYNNAKMRTAGYTVIEEVTSKF</sequence>
<protein>
    <submittedName>
        <fullName evidence="1">RIIB lysis inhibitor</fullName>
    </submittedName>
</protein>
<keyword evidence="2" id="KW-1185">Reference proteome</keyword>
<accession>A0A2S1GM37</accession>
<dbReference type="EMBL" id="MH059636">
    <property type="protein sequence ID" value="AWD90439.1"/>
    <property type="molecule type" value="Genomic_DNA"/>
</dbReference>
<dbReference type="Proteomes" id="UP000246316">
    <property type="component" value="Segment"/>
</dbReference>
<proteinExistence type="predicted"/>